<feature type="non-terminal residue" evidence="1">
    <location>
        <position position="64"/>
    </location>
</feature>
<feature type="non-terminal residue" evidence="1">
    <location>
        <position position="1"/>
    </location>
</feature>
<organism evidence="1 2">
    <name type="scientific">Aphis craccivora</name>
    <name type="common">Cowpea aphid</name>
    <dbReference type="NCBI Taxonomy" id="307492"/>
    <lineage>
        <taxon>Eukaryota</taxon>
        <taxon>Metazoa</taxon>
        <taxon>Ecdysozoa</taxon>
        <taxon>Arthropoda</taxon>
        <taxon>Hexapoda</taxon>
        <taxon>Insecta</taxon>
        <taxon>Pterygota</taxon>
        <taxon>Neoptera</taxon>
        <taxon>Paraneoptera</taxon>
        <taxon>Hemiptera</taxon>
        <taxon>Sternorrhyncha</taxon>
        <taxon>Aphidomorpha</taxon>
        <taxon>Aphidoidea</taxon>
        <taxon>Aphididae</taxon>
        <taxon>Aphidini</taxon>
        <taxon>Aphis</taxon>
        <taxon>Aphis</taxon>
    </lineage>
</organism>
<gene>
    <name evidence="1" type="ORF">FWK35_00006024</name>
</gene>
<dbReference type="EMBL" id="VUJU01000167">
    <property type="protein sequence ID" value="KAF0772497.1"/>
    <property type="molecule type" value="Genomic_DNA"/>
</dbReference>
<reference evidence="1 2" key="1">
    <citation type="submission" date="2019-08" db="EMBL/GenBank/DDBJ databases">
        <title>Whole genome of Aphis craccivora.</title>
        <authorList>
            <person name="Voronova N.V."/>
            <person name="Shulinski R.S."/>
            <person name="Bandarenka Y.V."/>
            <person name="Zhorov D.G."/>
            <person name="Warner D."/>
        </authorList>
    </citation>
    <scope>NUCLEOTIDE SEQUENCE [LARGE SCALE GENOMIC DNA]</scope>
    <source>
        <strain evidence="1">180601</strain>
        <tissue evidence="1">Whole Body</tissue>
    </source>
</reference>
<comment type="caution">
    <text evidence="1">The sequence shown here is derived from an EMBL/GenBank/DDBJ whole genome shotgun (WGS) entry which is preliminary data.</text>
</comment>
<proteinExistence type="predicted"/>
<evidence type="ECO:0000313" key="1">
    <source>
        <dbReference type="EMBL" id="KAF0772497.1"/>
    </source>
</evidence>
<dbReference type="OrthoDB" id="8122262at2759"/>
<protein>
    <submittedName>
        <fullName evidence="1">Uncharacterized protein</fullName>
    </submittedName>
</protein>
<dbReference type="AlphaFoldDB" id="A0A6G0ZMC3"/>
<name>A0A6G0ZMC3_APHCR</name>
<keyword evidence="2" id="KW-1185">Reference proteome</keyword>
<dbReference type="Proteomes" id="UP000478052">
    <property type="component" value="Unassembled WGS sequence"/>
</dbReference>
<accession>A0A6G0ZMC3</accession>
<evidence type="ECO:0000313" key="2">
    <source>
        <dbReference type="Proteomes" id="UP000478052"/>
    </source>
</evidence>
<sequence length="64" mass="7251">FISSPCRGQGYFKAEVFKHRLRTIEELKEAIHQEISVIPLDMLTRVMDNFESGSISASLVKAII</sequence>